<dbReference type="Proteomes" id="UP000829817">
    <property type="component" value="Chromosome"/>
</dbReference>
<dbReference type="EMBL" id="CP091508">
    <property type="protein sequence ID" value="UOO81696.1"/>
    <property type="molecule type" value="Genomic_DNA"/>
</dbReference>
<dbReference type="RefSeq" id="WP_244784966.1">
    <property type="nucleotide sequence ID" value="NZ_CP091508.1"/>
</dbReference>
<evidence type="ECO:0000313" key="2">
    <source>
        <dbReference type="Proteomes" id="UP000829817"/>
    </source>
</evidence>
<accession>A0ABY4DYF5</accession>
<sequence>MLYPELWAIYARAFQLPELAKTTREEPDYHKLVRMRIALLQAHSIRLNDLAAVSATLQPLP</sequence>
<name>A0ABY4DYF5_9NEIS</name>
<dbReference type="Gene3D" id="3.90.1470.10">
    <property type="entry name" value="thrh gene product, domain 2"/>
    <property type="match status" value="1"/>
</dbReference>
<organism evidence="1 2">
    <name type="scientific">Uruburuella testudinis</name>
    <dbReference type="NCBI Taxonomy" id="1282863"/>
    <lineage>
        <taxon>Bacteria</taxon>
        <taxon>Pseudomonadati</taxon>
        <taxon>Pseudomonadota</taxon>
        <taxon>Betaproteobacteria</taxon>
        <taxon>Neisseriales</taxon>
        <taxon>Neisseriaceae</taxon>
        <taxon>Uruburuella</taxon>
    </lineage>
</organism>
<keyword evidence="2" id="KW-1185">Reference proteome</keyword>
<gene>
    <name evidence="1" type="ORF">LVJ83_12350</name>
</gene>
<evidence type="ECO:0000313" key="1">
    <source>
        <dbReference type="EMBL" id="UOO81696.1"/>
    </source>
</evidence>
<protein>
    <submittedName>
        <fullName evidence="1">Uncharacterized protein</fullName>
    </submittedName>
</protein>
<proteinExistence type="predicted"/>
<reference evidence="1 2" key="1">
    <citation type="journal article" date="2022" name="Res Sq">
        <title>Evolution of multicellular longitudinally dividing oral cavity symbionts (Neisseriaceae).</title>
        <authorList>
            <person name="Nyongesa S."/>
            <person name="Weber P."/>
            <person name="Bernet E."/>
            <person name="Pullido F."/>
            <person name="Nieckarz M."/>
            <person name="Delaby M."/>
            <person name="Nieves C."/>
            <person name="Viehboeck T."/>
            <person name="Krause N."/>
            <person name="Rivera-Millot A."/>
            <person name="Nakamura A."/>
            <person name="Vischer N."/>
            <person name="VanNieuwenhze M."/>
            <person name="Brun Y."/>
            <person name="Cava F."/>
            <person name="Bulgheresi S."/>
            <person name="Veyrier F."/>
        </authorList>
    </citation>
    <scope>NUCLEOTIDE SEQUENCE [LARGE SCALE GENOMIC DNA]</scope>
    <source>
        <strain evidence="1 2">CCUG 63373m</strain>
    </source>
</reference>